<organism evidence="9 10">
    <name type="scientific">Artemisia annua</name>
    <name type="common">Sweet wormwood</name>
    <dbReference type="NCBI Taxonomy" id="35608"/>
    <lineage>
        <taxon>Eukaryota</taxon>
        <taxon>Viridiplantae</taxon>
        <taxon>Streptophyta</taxon>
        <taxon>Embryophyta</taxon>
        <taxon>Tracheophyta</taxon>
        <taxon>Spermatophyta</taxon>
        <taxon>Magnoliopsida</taxon>
        <taxon>eudicotyledons</taxon>
        <taxon>Gunneridae</taxon>
        <taxon>Pentapetalae</taxon>
        <taxon>asterids</taxon>
        <taxon>campanulids</taxon>
        <taxon>Asterales</taxon>
        <taxon>Asteraceae</taxon>
        <taxon>Asteroideae</taxon>
        <taxon>Anthemideae</taxon>
        <taxon>Artemisiinae</taxon>
        <taxon>Artemisia</taxon>
    </lineage>
</organism>
<dbReference type="Proteomes" id="UP000245207">
    <property type="component" value="Unassembled WGS sequence"/>
</dbReference>
<evidence type="ECO:0000256" key="4">
    <source>
        <dbReference type="ARBA" id="ARBA00023242"/>
    </source>
</evidence>
<dbReference type="OrthoDB" id="338531at2759"/>
<sequence>MTTCSSTENKSTMQYYPYPPPIARFEDVIANPKLFMDTLGNFHAAMGTRFMIPIVGGRDLDLHRLFMEVTSRGGIKKVLEEKKWKEVTNCFSFPPSATNASFILRKYYMSLIQHFEQVYYFKAKAWTPVSADTWQNTKYTLTSTSTSTSGMDKPRLPLPEFQMDSTQVIPVKRQRAIIEDSLPKASPEPIGFPVTGIIDGKFESGYLCTVSIGGERLRGVLYEPTQHPSYQTSYNHGVVTQCQTTSTNVTHPSTMVRRRRRKKCEIKKRDPAHPKPNRSGYNFFFSEQHARLKPLHPGKDRDISRMIGELWNAITDSERAVYQEKALKDKERYRTEKEHYMESLRTGQLISNAVPFLQQMHSKTPATDGGSSSQTVENELNPTFCDKSSFENAAETSHKECLRDVEMDPKNELLLVKELQSNESTMLHNDQGNETNYQFVVENRTSNEPEALKVSVDINENVDQELDDFQRCVSKGAYDITQNHTMSSNEPESFPI</sequence>
<dbReference type="InterPro" id="IPR009071">
    <property type="entry name" value="HMG_box_dom"/>
</dbReference>
<dbReference type="SMART" id="SM00398">
    <property type="entry name" value="HMG"/>
    <property type="match status" value="1"/>
</dbReference>
<dbReference type="PROSITE" id="PS51011">
    <property type="entry name" value="ARID"/>
    <property type="match status" value="1"/>
</dbReference>
<keyword evidence="4 6" id="KW-0539">Nucleus</keyword>
<dbReference type="InterPro" id="IPR045303">
    <property type="entry name" value="ARID_HMGB9-like"/>
</dbReference>
<keyword evidence="10" id="KW-1185">Reference proteome</keyword>
<reference evidence="9 10" key="1">
    <citation type="journal article" date="2018" name="Mol. Plant">
        <title>The genome of Artemisia annua provides insight into the evolution of Asteraceae family and artemisinin biosynthesis.</title>
        <authorList>
            <person name="Shen Q."/>
            <person name="Zhang L."/>
            <person name="Liao Z."/>
            <person name="Wang S."/>
            <person name="Yan T."/>
            <person name="Shi P."/>
            <person name="Liu M."/>
            <person name="Fu X."/>
            <person name="Pan Q."/>
            <person name="Wang Y."/>
            <person name="Lv Z."/>
            <person name="Lu X."/>
            <person name="Zhang F."/>
            <person name="Jiang W."/>
            <person name="Ma Y."/>
            <person name="Chen M."/>
            <person name="Hao X."/>
            <person name="Li L."/>
            <person name="Tang Y."/>
            <person name="Lv G."/>
            <person name="Zhou Y."/>
            <person name="Sun X."/>
            <person name="Brodelius P.E."/>
            <person name="Rose J.K.C."/>
            <person name="Tang K."/>
        </authorList>
    </citation>
    <scope>NUCLEOTIDE SEQUENCE [LARGE SCALE GENOMIC DNA]</scope>
    <source>
        <strain evidence="10">cv. Huhao1</strain>
        <tissue evidence="9">Leaf</tissue>
    </source>
</reference>
<dbReference type="Pfam" id="PF00505">
    <property type="entry name" value="HMG_box"/>
    <property type="match status" value="1"/>
</dbReference>
<evidence type="ECO:0000259" key="8">
    <source>
        <dbReference type="PROSITE" id="PS51011"/>
    </source>
</evidence>
<dbReference type="AlphaFoldDB" id="A0A2U1PYW6"/>
<feature type="domain" description="ARID" evidence="8">
    <location>
        <begin position="29"/>
        <end position="120"/>
    </location>
</feature>
<gene>
    <name evidence="9" type="ORF">CTI12_AA094990</name>
</gene>
<dbReference type="CDD" id="cd22009">
    <property type="entry name" value="HMG-box_AtHMGB9-like"/>
    <property type="match status" value="1"/>
</dbReference>
<dbReference type="PANTHER" id="PTHR46691:SF3">
    <property type="entry name" value="HIGH MOBILITY GROUP B PROTEIN 15"/>
    <property type="match status" value="1"/>
</dbReference>
<evidence type="ECO:0000256" key="5">
    <source>
        <dbReference type="ARBA" id="ARBA00054600"/>
    </source>
</evidence>
<comment type="caution">
    <text evidence="9">The sequence shown here is derived from an EMBL/GenBank/DDBJ whole genome shotgun (WGS) entry which is preliminary data.</text>
</comment>
<keyword evidence="1" id="KW-0805">Transcription regulation</keyword>
<dbReference type="FunFam" id="1.10.150.60:FF:000022">
    <property type="entry name" value="High mobility group B protein 15"/>
    <property type="match status" value="1"/>
</dbReference>
<accession>A0A2U1PYW6</accession>
<dbReference type="InterPro" id="IPR001606">
    <property type="entry name" value="ARID_dom"/>
</dbReference>
<dbReference type="Gene3D" id="1.10.30.10">
    <property type="entry name" value="High mobility group box domain"/>
    <property type="match status" value="1"/>
</dbReference>
<dbReference type="CDD" id="cd16872">
    <property type="entry name" value="ARID_HMGB9-like"/>
    <property type="match status" value="1"/>
</dbReference>
<dbReference type="GO" id="GO:0005634">
    <property type="term" value="C:nucleus"/>
    <property type="evidence" value="ECO:0007669"/>
    <property type="project" value="UniProtKB-UniRule"/>
</dbReference>
<comment type="function">
    <text evidence="5">Binds preferentially DNA with A/T-rich content.</text>
</comment>
<dbReference type="InterPro" id="IPR036431">
    <property type="entry name" value="ARID_dom_sf"/>
</dbReference>
<dbReference type="EMBL" id="PKPP01000584">
    <property type="protein sequence ID" value="PWA90970.1"/>
    <property type="molecule type" value="Genomic_DNA"/>
</dbReference>
<evidence type="ECO:0000313" key="10">
    <source>
        <dbReference type="Proteomes" id="UP000245207"/>
    </source>
</evidence>
<keyword evidence="2 6" id="KW-0238">DNA-binding</keyword>
<dbReference type="STRING" id="35608.A0A2U1PYW6"/>
<feature type="domain" description="HMG box" evidence="7">
    <location>
        <begin position="274"/>
        <end position="341"/>
    </location>
</feature>
<dbReference type="Pfam" id="PF01388">
    <property type="entry name" value="ARID"/>
    <property type="match status" value="1"/>
</dbReference>
<evidence type="ECO:0000256" key="6">
    <source>
        <dbReference type="PROSITE-ProRule" id="PRU00267"/>
    </source>
</evidence>
<dbReference type="SMART" id="SM00501">
    <property type="entry name" value="BRIGHT"/>
    <property type="match status" value="1"/>
</dbReference>
<dbReference type="PROSITE" id="PS50118">
    <property type="entry name" value="HMG_BOX_2"/>
    <property type="match status" value="1"/>
</dbReference>
<dbReference type="SUPFAM" id="SSF47095">
    <property type="entry name" value="HMG-box"/>
    <property type="match status" value="1"/>
</dbReference>
<dbReference type="GO" id="GO:0003677">
    <property type="term" value="F:DNA binding"/>
    <property type="evidence" value="ECO:0007669"/>
    <property type="project" value="UniProtKB-UniRule"/>
</dbReference>
<dbReference type="Gene3D" id="1.10.150.60">
    <property type="entry name" value="ARID DNA-binding domain"/>
    <property type="match status" value="1"/>
</dbReference>
<proteinExistence type="predicted"/>
<dbReference type="SMART" id="SM01014">
    <property type="entry name" value="ARID"/>
    <property type="match status" value="1"/>
</dbReference>
<evidence type="ECO:0000256" key="1">
    <source>
        <dbReference type="ARBA" id="ARBA00023015"/>
    </source>
</evidence>
<evidence type="ECO:0000256" key="2">
    <source>
        <dbReference type="ARBA" id="ARBA00023125"/>
    </source>
</evidence>
<evidence type="ECO:0000313" key="9">
    <source>
        <dbReference type="EMBL" id="PWA90970.1"/>
    </source>
</evidence>
<dbReference type="InterPro" id="IPR036910">
    <property type="entry name" value="HMG_box_dom_sf"/>
</dbReference>
<evidence type="ECO:0000256" key="3">
    <source>
        <dbReference type="ARBA" id="ARBA00023163"/>
    </source>
</evidence>
<protein>
    <submittedName>
        <fullName evidence="9">ARID DNA-binding domain, High mobility group box domain protein</fullName>
    </submittedName>
</protein>
<keyword evidence="3" id="KW-0804">Transcription</keyword>
<dbReference type="SUPFAM" id="SSF46774">
    <property type="entry name" value="ARID-like"/>
    <property type="match status" value="1"/>
</dbReference>
<feature type="DNA-binding region" description="HMG box" evidence="6">
    <location>
        <begin position="274"/>
        <end position="341"/>
    </location>
</feature>
<dbReference type="FunFam" id="1.10.30.10:FF:000055">
    <property type="entry name" value="High mobility group B protein 15"/>
    <property type="match status" value="1"/>
</dbReference>
<dbReference type="PANTHER" id="PTHR46691">
    <property type="entry name" value="HIGH MOBILITY GROUP B PROTEIN 9"/>
    <property type="match status" value="1"/>
</dbReference>
<evidence type="ECO:0000259" key="7">
    <source>
        <dbReference type="PROSITE" id="PS50118"/>
    </source>
</evidence>
<name>A0A2U1PYW6_ARTAN</name>